<dbReference type="AlphaFoldDB" id="A0A183MHX1"/>
<dbReference type="GO" id="GO:0032259">
    <property type="term" value="P:methylation"/>
    <property type="evidence" value="ECO:0007669"/>
    <property type="project" value="UniProtKB-KW"/>
</dbReference>
<evidence type="ECO:0000256" key="4">
    <source>
        <dbReference type="PROSITE-ProRule" id="PRU00898"/>
    </source>
</evidence>
<gene>
    <name evidence="7" type="ORF">SMRZ_LOCUS15646</name>
</gene>
<evidence type="ECO:0000256" key="1">
    <source>
        <dbReference type="ARBA" id="ARBA00022603"/>
    </source>
</evidence>
<dbReference type="InterPro" id="IPR036464">
    <property type="entry name" value="Rubisco_LSMT_subst-bd_sf"/>
</dbReference>
<keyword evidence="3 4" id="KW-0949">S-adenosyl-L-methionine</keyword>
<evidence type="ECO:0000256" key="2">
    <source>
        <dbReference type="ARBA" id="ARBA00022679"/>
    </source>
</evidence>
<dbReference type="EC" id="2.1.1.85" evidence="4"/>
<dbReference type="GO" id="GO:0016279">
    <property type="term" value="F:protein-lysine N-methyltransferase activity"/>
    <property type="evidence" value="ECO:0007669"/>
    <property type="project" value="TreeGrafter"/>
</dbReference>
<dbReference type="InterPro" id="IPR046341">
    <property type="entry name" value="SET_dom_sf"/>
</dbReference>
<reference evidence="7 8" key="1">
    <citation type="submission" date="2018-11" db="EMBL/GenBank/DDBJ databases">
        <authorList>
            <consortium name="Pathogen Informatics"/>
        </authorList>
    </citation>
    <scope>NUCLEOTIDE SEQUENCE [LARGE SCALE GENOMIC DNA]</scope>
    <source>
        <strain evidence="7 8">Zambia</strain>
    </source>
</reference>
<feature type="domain" description="Rubisco LSMT substrate-binding" evidence="6">
    <location>
        <begin position="378"/>
        <end position="503"/>
    </location>
</feature>
<evidence type="ECO:0000259" key="6">
    <source>
        <dbReference type="Pfam" id="PF09273"/>
    </source>
</evidence>
<evidence type="ECO:0000313" key="7">
    <source>
        <dbReference type="EMBL" id="VDP18821.1"/>
    </source>
</evidence>
<dbReference type="PANTHER" id="PTHR13271">
    <property type="entry name" value="UNCHARACTERIZED PUTATIVE METHYLTRANSFERASE"/>
    <property type="match status" value="1"/>
</dbReference>
<feature type="region of interest" description="Disordered" evidence="5">
    <location>
        <begin position="79"/>
        <end position="104"/>
    </location>
</feature>
<dbReference type="STRING" id="48269.A0A183MHX1"/>
<dbReference type="InterPro" id="IPR015353">
    <property type="entry name" value="Rubisco_LSMT_subst-bd"/>
</dbReference>
<keyword evidence="2 4" id="KW-0808">Transferase</keyword>
<dbReference type="PROSITE" id="PS51565">
    <property type="entry name" value="SAM_MT85_SETD3"/>
    <property type="match status" value="1"/>
</dbReference>
<dbReference type="Gene3D" id="3.90.1410.10">
    <property type="entry name" value="set domain protein methyltransferase, domain 1"/>
    <property type="match status" value="1"/>
</dbReference>
<sequence length="540" mass="61582">MTILPDQLKLLLDRQQQRFRQCQLNVLDNLRTRLLNLPCFGDVKEIDELISQLHTELENDCRRYEYENKSLYESLTSSNANEAVAHDPSSDSEMSSSEACPVVGSNPTVPETYEVYSTQEELVPENVYHASNNGQESNTNFKEAVYSSDLLSTDGILKSSGEYVSQESNLNDLMSGVANPHHLVSFSDPSTQCAKYALNRIRLTVTWVHEDPTLFRGGGWTQKILKSGYQLRILKKEGEVLGMQRNMSIIIVSSRMVSLDVKCTFPIGRYLLQLFNIVWAVSTVMSRSNYIPHLNGKDKIMCLIPVWDMMNHKSGRVTTHYYPEVDELIFCTMEAYKPGDQIFMDYGNRSNEDFFMFSGFIPHVNLNNKLTITLGNCSDSLALPRKQLLQTFGLNVPLKCDLRGDIKSMTEFLIFSRIFSMDKDELNKYLADSKSNHTIMKLQLSSFEFNKEIASEHKALSFMINRLKLLIAAYGTLLLEDTPEWNQLTLIQQNCERLKHHEVNILRSSIENIQNILDNSYNVINNSLLSVSLNHDSGNV</sequence>
<dbReference type="Gene3D" id="3.90.1420.10">
    <property type="entry name" value="Rubisco LSMT, substrate-binding domain"/>
    <property type="match status" value="1"/>
</dbReference>
<dbReference type="GO" id="GO:0018064">
    <property type="term" value="F:protein-L-histidine N-tele-methyltransferase activity"/>
    <property type="evidence" value="ECO:0007669"/>
    <property type="project" value="UniProtKB-EC"/>
</dbReference>
<dbReference type="SUPFAM" id="SSF82199">
    <property type="entry name" value="SET domain"/>
    <property type="match status" value="1"/>
</dbReference>
<dbReference type="InterPro" id="IPR050600">
    <property type="entry name" value="SETD3_SETD6_MTase"/>
</dbReference>
<protein>
    <recommendedName>
        <fullName evidence="4">protein-histidine N-methyltransferase</fullName>
        <ecNumber evidence="4">2.1.1.85</ecNumber>
    </recommendedName>
</protein>
<evidence type="ECO:0000256" key="3">
    <source>
        <dbReference type="ARBA" id="ARBA00022691"/>
    </source>
</evidence>
<accession>A0A183MHX1</accession>
<dbReference type="InterPro" id="IPR025785">
    <property type="entry name" value="SETD3"/>
</dbReference>
<dbReference type="Proteomes" id="UP000277204">
    <property type="component" value="Unassembled WGS sequence"/>
</dbReference>
<organism evidence="7 8">
    <name type="scientific">Schistosoma margrebowiei</name>
    <dbReference type="NCBI Taxonomy" id="48269"/>
    <lineage>
        <taxon>Eukaryota</taxon>
        <taxon>Metazoa</taxon>
        <taxon>Spiralia</taxon>
        <taxon>Lophotrochozoa</taxon>
        <taxon>Platyhelminthes</taxon>
        <taxon>Trematoda</taxon>
        <taxon>Digenea</taxon>
        <taxon>Strigeidida</taxon>
        <taxon>Schistosomatoidea</taxon>
        <taxon>Schistosomatidae</taxon>
        <taxon>Schistosoma</taxon>
    </lineage>
</organism>
<keyword evidence="8" id="KW-1185">Reference proteome</keyword>
<comment type="similarity">
    <text evidence="4">Belongs to the class V-like SAM-binding methyltransferase superfamily. SETD3 actin-histidine methyltransferase family.</text>
</comment>
<proteinExistence type="inferred from homology"/>
<evidence type="ECO:0000256" key="5">
    <source>
        <dbReference type="SAM" id="MobiDB-lite"/>
    </source>
</evidence>
<dbReference type="Pfam" id="PF09273">
    <property type="entry name" value="Rubis-subs-bind"/>
    <property type="match status" value="1"/>
</dbReference>
<dbReference type="PANTHER" id="PTHR13271:SF47">
    <property type="entry name" value="ACTIN-HISTIDINE N-METHYLTRANSFERASE"/>
    <property type="match status" value="1"/>
</dbReference>
<keyword evidence="1 4" id="KW-0489">Methyltransferase</keyword>
<evidence type="ECO:0000313" key="8">
    <source>
        <dbReference type="Proteomes" id="UP000277204"/>
    </source>
</evidence>
<dbReference type="EMBL" id="UZAI01016975">
    <property type="protein sequence ID" value="VDP18821.1"/>
    <property type="molecule type" value="Genomic_DNA"/>
</dbReference>
<name>A0A183MHX1_9TREM</name>
<comment type="catalytic activity">
    <reaction evidence="4">
        <text>L-histidyl-[protein] + S-adenosyl-L-methionine = N(tele)-methyl-L-histidyl-[protein] + S-adenosyl-L-homocysteine + H(+)</text>
        <dbReference type="Rhea" id="RHEA:19369"/>
        <dbReference type="Rhea" id="RHEA-COMP:9745"/>
        <dbReference type="Rhea" id="RHEA-COMP:11600"/>
        <dbReference type="ChEBI" id="CHEBI:15378"/>
        <dbReference type="ChEBI" id="CHEBI:16367"/>
        <dbReference type="ChEBI" id="CHEBI:29979"/>
        <dbReference type="ChEBI" id="CHEBI:57856"/>
        <dbReference type="ChEBI" id="CHEBI:59789"/>
        <dbReference type="EC" id="2.1.1.85"/>
    </reaction>
</comment>